<dbReference type="InterPro" id="IPR013725">
    <property type="entry name" value="DNA_replication_fac_RFC1_C"/>
</dbReference>
<proteinExistence type="inferred from homology"/>
<dbReference type="AlphaFoldDB" id="A0A8H7S9J5"/>
<comment type="caution">
    <text evidence="11">The sequence shown here is derived from an EMBL/GenBank/DDBJ whole genome shotgun (WGS) entry which is preliminary data.</text>
</comment>
<evidence type="ECO:0000256" key="7">
    <source>
        <dbReference type="ARBA" id="ARBA00023242"/>
    </source>
</evidence>
<dbReference type="GO" id="GO:0005524">
    <property type="term" value="F:ATP binding"/>
    <property type="evidence" value="ECO:0007669"/>
    <property type="project" value="UniProtKB-UniRule"/>
</dbReference>
<organism evidence="11 12">
    <name type="scientific">Circinella minor</name>
    <dbReference type="NCBI Taxonomy" id="1195481"/>
    <lineage>
        <taxon>Eukaryota</taxon>
        <taxon>Fungi</taxon>
        <taxon>Fungi incertae sedis</taxon>
        <taxon>Mucoromycota</taxon>
        <taxon>Mucoromycotina</taxon>
        <taxon>Mucoromycetes</taxon>
        <taxon>Mucorales</taxon>
        <taxon>Lichtheimiaceae</taxon>
        <taxon>Circinella</taxon>
    </lineage>
</organism>
<feature type="compositionally biased region" description="Low complexity" evidence="9">
    <location>
        <begin position="104"/>
        <end position="132"/>
    </location>
</feature>
<dbReference type="InterPro" id="IPR003959">
    <property type="entry name" value="ATPase_AAA_core"/>
</dbReference>
<dbReference type="GO" id="GO:0006281">
    <property type="term" value="P:DNA repair"/>
    <property type="evidence" value="ECO:0007669"/>
    <property type="project" value="InterPro"/>
</dbReference>
<sequence length="882" mass="98205">MDLDQDDDFQQPLVLSKTMKRKGDNVDRDKNKKVKAIDPKDFFAMVKPSKSVKKKTQSILQDTDDTDIIKRKSNPDDHQTASPIPQEQKPPVIQEQQRQQPSTSLSSTIASYPTSSTYPSSSSATENKSSSSVEQKKYAPSVDKTSKVENSLSEKRPTQDIMSAFKTDKKSSGSSSSSSKSVSTNSSSSSNVSSSLKTEKLTKKVSITNNTPQALGSRLLPTGRDGCFIGSVFTFSGILDTMTQETAHSIVERYGGQITTDLNFKTTYLIQGRGSDNSIVKKAENLGTIVINEDGFYKLVAKAMPSKPISSAISTSASKGKRKAPVPAAPAVVNKEINSMEQLWTEKYKPKKINEIIGNKEMVKRIDEWLKDWHQNLATNTKSKGNGKKLNESTSNFRAVLISGPPGIGKTTTAHVVAHENGYEVLEFNASDVRSKKALEDILGEMVDNRTMTEFYKRGNPNQTIAKGKKVVLVMDEVDGMSGGDRGGAAELASLIKTTKVPIICICNDIRSQKVAPLKNVCFDARFKRTPANQIRSKMMSISYKEKLKIKPTAVDELVNATNNDIRQVINILSTYRLSSQQMTDEDAKIVAKKNEKDGQMNLFDIPEALFDLSSWKNNTLAQKLDIYFYDYGLTPLMVFENYLKFIPDKPSKMCLTGHPTEIASLEMKMAAKAAEAIADGDLVNSMIHGSTQQYSLMPVESALGCVRPAGFMHGKTKGFNSFNNFSFPGWLGQNSKSSKFDRIVNEMRSNMRFTTSVDRYQIRQHYVPAFNDRIFKYLAEERYDDAMAILDTYYFNRSSLESLNDLDLNQQKPMSKVPTKAKSAFTRKYNKASHPILRRPKENDDIVKRKGSTTTVDIVDESEDEDRGFGADVSEEEDVDY</sequence>
<feature type="compositionally biased region" description="Basic and acidic residues" evidence="9">
    <location>
        <begin position="840"/>
        <end position="849"/>
    </location>
</feature>
<dbReference type="GO" id="GO:0005663">
    <property type="term" value="C:DNA replication factor C complex"/>
    <property type="evidence" value="ECO:0007669"/>
    <property type="project" value="InterPro"/>
</dbReference>
<reference evidence="11 12" key="1">
    <citation type="submission" date="2020-12" db="EMBL/GenBank/DDBJ databases">
        <title>Metabolic potential, ecology and presence of endohyphal bacteria is reflected in genomic diversity of Mucoromycotina.</title>
        <authorList>
            <person name="Muszewska A."/>
            <person name="Okrasinska A."/>
            <person name="Steczkiewicz K."/>
            <person name="Drgas O."/>
            <person name="Orlowska M."/>
            <person name="Perlinska-Lenart U."/>
            <person name="Aleksandrzak-Piekarczyk T."/>
            <person name="Szatraj K."/>
            <person name="Zielenkiewicz U."/>
            <person name="Pilsyk S."/>
            <person name="Malc E."/>
            <person name="Mieczkowski P."/>
            <person name="Kruszewska J.S."/>
            <person name="Biernat P."/>
            <person name="Pawlowska J."/>
        </authorList>
    </citation>
    <scope>NUCLEOTIDE SEQUENCE [LARGE SCALE GENOMIC DNA]</scope>
    <source>
        <strain evidence="11 12">CBS 142.35</strain>
    </source>
</reference>
<dbReference type="GO" id="GO:0003689">
    <property type="term" value="F:DNA clamp loader activity"/>
    <property type="evidence" value="ECO:0007669"/>
    <property type="project" value="UniProtKB-UniRule"/>
</dbReference>
<keyword evidence="5 8" id="KW-0547">Nucleotide-binding</keyword>
<evidence type="ECO:0000256" key="4">
    <source>
        <dbReference type="ARBA" id="ARBA00022705"/>
    </source>
</evidence>
<protein>
    <recommendedName>
        <fullName evidence="3 8">Replication factor C subunit 1</fullName>
    </recommendedName>
</protein>
<dbReference type="Gene3D" id="1.10.8.60">
    <property type="match status" value="1"/>
</dbReference>
<evidence type="ECO:0000256" key="2">
    <source>
        <dbReference type="ARBA" id="ARBA00006116"/>
    </source>
</evidence>
<dbReference type="GO" id="GO:0006271">
    <property type="term" value="P:DNA strand elongation involved in DNA replication"/>
    <property type="evidence" value="ECO:0007669"/>
    <property type="project" value="UniProtKB-ARBA"/>
</dbReference>
<feature type="region of interest" description="Disordered" evidence="9">
    <location>
        <begin position="1"/>
        <end position="33"/>
    </location>
</feature>
<dbReference type="SMART" id="SM00382">
    <property type="entry name" value="AAA"/>
    <property type="match status" value="1"/>
</dbReference>
<dbReference type="SUPFAM" id="SSF52540">
    <property type="entry name" value="P-loop containing nucleoside triphosphate hydrolases"/>
    <property type="match status" value="1"/>
</dbReference>
<evidence type="ECO:0000256" key="9">
    <source>
        <dbReference type="SAM" id="MobiDB-lite"/>
    </source>
</evidence>
<evidence type="ECO:0000256" key="5">
    <source>
        <dbReference type="ARBA" id="ARBA00022741"/>
    </source>
</evidence>
<dbReference type="Gene3D" id="3.40.50.300">
    <property type="entry name" value="P-loop containing nucleotide triphosphate hydrolases"/>
    <property type="match status" value="1"/>
</dbReference>
<evidence type="ECO:0000259" key="10">
    <source>
        <dbReference type="PROSITE" id="PS50172"/>
    </source>
</evidence>
<feature type="domain" description="BRCT" evidence="10">
    <location>
        <begin position="223"/>
        <end position="302"/>
    </location>
</feature>
<dbReference type="Proteomes" id="UP000646827">
    <property type="component" value="Unassembled WGS sequence"/>
</dbReference>
<dbReference type="SUPFAM" id="SSF52113">
    <property type="entry name" value="BRCT domain"/>
    <property type="match status" value="1"/>
</dbReference>
<dbReference type="GO" id="GO:0003677">
    <property type="term" value="F:DNA binding"/>
    <property type="evidence" value="ECO:0007669"/>
    <property type="project" value="InterPro"/>
</dbReference>
<dbReference type="InterPro" id="IPR001357">
    <property type="entry name" value="BRCT_dom"/>
</dbReference>
<dbReference type="GO" id="GO:0005634">
    <property type="term" value="C:nucleus"/>
    <property type="evidence" value="ECO:0007669"/>
    <property type="project" value="UniProtKB-SubCell"/>
</dbReference>
<dbReference type="SMART" id="SM00292">
    <property type="entry name" value="BRCT"/>
    <property type="match status" value="1"/>
</dbReference>
<evidence type="ECO:0000313" key="11">
    <source>
        <dbReference type="EMBL" id="KAG2225370.1"/>
    </source>
</evidence>
<evidence type="ECO:0000313" key="12">
    <source>
        <dbReference type="Proteomes" id="UP000646827"/>
    </source>
</evidence>
<feature type="compositionally biased region" description="Low complexity" evidence="9">
    <location>
        <begin position="172"/>
        <end position="195"/>
    </location>
</feature>
<accession>A0A8H7S9J5</accession>
<dbReference type="Pfam" id="PF00533">
    <property type="entry name" value="BRCT"/>
    <property type="match status" value="1"/>
</dbReference>
<comment type="subcellular location">
    <subcellularLocation>
        <location evidence="1 8">Nucleus</location>
    </subcellularLocation>
</comment>
<dbReference type="InterPro" id="IPR008921">
    <property type="entry name" value="DNA_pol3_clamp-load_cplx_C"/>
</dbReference>
<dbReference type="OrthoDB" id="446168at2759"/>
<keyword evidence="4 8" id="KW-0235">DNA replication</keyword>
<dbReference type="EMBL" id="JAEPRB010000029">
    <property type="protein sequence ID" value="KAG2225370.1"/>
    <property type="molecule type" value="Genomic_DNA"/>
</dbReference>
<feature type="compositionally biased region" description="Polar residues" evidence="9">
    <location>
        <begin position="94"/>
        <end position="103"/>
    </location>
</feature>
<dbReference type="PANTHER" id="PTHR23389">
    <property type="entry name" value="CHROMOSOME TRANSMISSION FIDELITY FACTOR 18"/>
    <property type="match status" value="1"/>
</dbReference>
<dbReference type="PANTHER" id="PTHR23389:SF6">
    <property type="entry name" value="REPLICATION FACTOR C SUBUNIT 1"/>
    <property type="match status" value="1"/>
</dbReference>
<dbReference type="InterPro" id="IPR003593">
    <property type="entry name" value="AAA+_ATPase"/>
</dbReference>
<keyword evidence="6 8" id="KW-0067">ATP-binding</keyword>
<evidence type="ECO:0000256" key="3">
    <source>
        <dbReference type="ARBA" id="ARBA00020401"/>
    </source>
</evidence>
<dbReference type="FunFam" id="3.40.50.300:FF:000395">
    <property type="entry name" value="Replication factor C subunit 1"/>
    <property type="match status" value="1"/>
</dbReference>
<dbReference type="CDD" id="cd00009">
    <property type="entry name" value="AAA"/>
    <property type="match status" value="1"/>
</dbReference>
<gene>
    <name evidence="11" type="ORF">INT45_005614</name>
</gene>
<dbReference type="InterPro" id="IPR036420">
    <property type="entry name" value="BRCT_dom_sf"/>
</dbReference>
<dbReference type="InterPro" id="IPR027417">
    <property type="entry name" value="P-loop_NTPase"/>
</dbReference>
<evidence type="ECO:0000256" key="8">
    <source>
        <dbReference type="PIRNR" id="PIRNR036578"/>
    </source>
</evidence>
<dbReference type="GO" id="GO:0016887">
    <property type="term" value="F:ATP hydrolysis activity"/>
    <property type="evidence" value="ECO:0007669"/>
    <property type="project" value="InterPro"/>
</dbReference>
<dbReference type="PROSITE" id="PS50172">
    <property type="entry name" value="BRCT"/>
    <property type="match status" value="1"/>
</dbReference>
<dbReference type="PIRSF" id="PIRSF036578">
    <property type="entry name" value="RFC1"/>
    <property type="match status" value="1"/>
</dbReference>
<feature type="compositionally biased region" description="Basic and acidic residues" evidence="9">
    <location>
        <begin position="67"/>
        <end position="79"/>
    </location>
</feature>
<dbReference type="Pfam" id="PF25361">
    <property type="entry name" value="AAA_lid_RFC1"/>
    <property type="match status" value="1"/>
</dbReference>
<dbReference type="Pfam" id="PF08519">
    <property type="entry name" value="RFC1"/>
    <property type="match status" value="1"/>
</dbReference>
<feature type="compositionally biased region" description="Basic and acidic residues" evidence="9">
    <location>
        <begin position="21"/>
        <end position="33"/>
    </location>
</feature>
<dbReference type="InterPro" id="IPR012178">
    <property type="entry name" value="RFC1"/>
</dbReference>
<dbReference type="SUPFAM" id="SSF48019">
    <property type="entry name" value="post-AAA+ oligomerization domain-like"/>
    <property type="match status" value="1"/>
</dbReference>
<evidence type="ECO:0000256" key="1">
    <source>
        <dbReference type="ARBA" id="ARBA00004123"/>
    </source>
</evidence>
<dbReference type="PRINTS" id="PR00364">
    <property type="entry name" value="DISEASERSIST"/>
</dbReference>
<dbReference type="Gene3D" id="1.20.272.10">
    <property type="match status" value="1"/>
</dbReference>
<keyword evidence="7 8" id="KW-0539">Nucleus</keyword>
<feature type="region of interest" description="Disordered" evidence="9">
    <location>
        <begin position="833"/>
        <end position="882"/>
    </location>
</feature>
<dbReference type="FunFam" id="1.10.8.60:FF:000021">
    <property type="entry name" value="Replication factor C subunit 1"/>
    <property type="match status" value="1"/>
</dbReference>
<dbReference type="CDD" id="cd18140">
    <property type="entry name" value="HLD_clamp_RFC"/>
    <property type="match status" value="1"/>
</dbReference>
<dbReference type="InterPro" id="IPR047854">
    <property type="entry name" value="RFC_lid"/>
</dbReference>
<dbReference type="Pfam" id="PF00004">
    <property type="entry name" value="AAA"/>
    <property type="match status" value="1"/>
</dbReference>
<feature type="region of interest" description="Disordered" evidence="9">
    <location>
        <begin position="48"/>
        <end position="195"/>
    </location>
</feature>
<keyword evidence="12" id="KW-1185">Reference proteome</keyword>
<dbReference type="Gene3D" id="3.40.50.10190">
    <property type="entry name" value="BRCT domain"/>
    <property type="match status" value="1"/>
</dbReference>
<comment type="similarity">
    <text evidence="2 8">Belongs to the activator 1 large subunit family.</text>
</comment>
<name>A0A8H7S9J5_9FUNG</name>
<feature type="compositionally biased region" description="Basic and acidic residues" evidence="9">
    <location>
        <begin position="144"/>
        <end position="158"/>
    </location>
</feature>
<evidence type="ECO:0000256" key="6">
    <source>
        <dbReference type="ARBA" id="ARBA00022840"/>
    </source>
</evidence>